<keyword evidence="8" id="KW-0406">Ion transport</keyword>
<evidence type="ECO:0000256" key="2">
    <source>
        <dbReference type="ARBA" id="ARBA00009765"/>
    </source>
</evidence>
<protein>
    <recommendedName>
        <fullName evidence="8">Magnesium transport protein CorA</fullName>
    </recommendedName>
</protein>
<comment type="subcellular location">
    <subcellularLocation>
        <location evidence="1">Cell membrane</location>
        <topology evidence="1">Multi-pass membrane protein</topology>
    </subcellularLocation>
    <subcellularLocation>
        <location evidence="8">Membrane</location>
        <topology evidence="8">Multi-pass membrane protein</topology>
    </subcellularLocation>
</comment>
<accession>A0A1W1XKR6</accession>
<dbReference type="RefSeq" id="WP_084057733.1">
    <property type="nucleotide sequence ID" value="NZ_FWXF01000010.1"/>
</dbReference>
<dbReference type="GO" id="GO:0000287">
    <property type="term" value="F:magnesium ion binding"/>
    <property type="evidence" value="ECO:0007669"/>
    <property type="project" value="TreeGrafter"/>
</dbReference>
<comment type="similarity">
    <text evidence="2 8">Belongs to the CorA metal ion transporter (MIT) (TC 1.A.35) family.</text>
</comment>
<evidence type="ECO:0000256" key="5">
    <source>
        <dbReference type="ARBA" id="ARBA00022692"/>
    </source>
</evidence>
<dbReference type="Gene3D" id="3.30.460.20">
    <property type="entry name" value="CorA soluble domain-like"/>
    <property type="match status" value="1"/>
</dbReference>
<dbReference type="InterPro" id="IPR045861">
    <property type="entry name" value="CorA_cytoplasmic_dom"/>
</dbReference>
<gene>
    <name evidence="8" type="primary">corA</name>
    <name evidence="10" type="ORF">SAMN02746041_01992</name>
</gene>
<dbReference type="GO" id="GO:0015095">
    <property type="term" value="F:magnesium ion transmembrane transporter activity"/>
    <property type="evidence" value="ECO:0007669"/>
    <property type="project" value="UniProtKB-UniRule"/>
</dbReference>
<organism evidence="10 11">
    <name type="scientific">Desulfacinum hydrothermale DSM 13146</name>
    <dbReference type="NCBI Taxonomy" id="1121390"/>
    <lineage>
        <taxon>Bacteria</taxon>
        <taxon>Pseudomonadati</taxon>
        <taxon>Thermodesulfobacteriota</taxon>
        <taxon>Syntrophobacteria</taxon>
        <taxon>Syntrophobacterales</taxon>
        <taxon>Syntrophobacteraceae</taxon>
        <taxon>Desulfacinum</taxon>
    </lineage>
</organism>
<keyword evidence="7 8" id="KW-0472">Membrane</keyword>
<keyword evidence="11" id="KW-1185">Reference proteome</keyword>
<feature type="transmembrane region" description="Helical" evidence="8">
    <location>
        <begin position="328"/>
        <end position="348"/>
    </location>
</feature>
<proteinExistence type="inferred from homology"/>
<dbReference type="Pfam" id="PF01544">
    <property type="entry name" value="CorA"/>
    <property type="match status" value="1"/>
</dbReference>
<evidence type="ECO:0000256" key="6">
    <source>
        <dbReference type="ARBA" id="ARBA00022989"/>
    </source>
</evidence>
<dbReference type="GO" id="GO:0005886">
    <property type="term" value="C:plasma membrane"/>
    <property type="evidence" value="ECO:0007669"/>
    <property type="project" value="UniProtKB-SubCell"/>
</dbReference>
<evidence type="ECO:0000256" key="3">
    <source>
        <dbReference type="ARBA" id="ARBA00022448"/>
    </source>
</evidence>
<dbReference type="Gene3D" id="1.20.58.340">
    <property type="entry name" value="Magnesium transport protein CorA, transmembrane region"/>
    <property type="match status" value="2"/>
</dbReference>
<dbReference type="InterPro" id="IPR002523">
    <property type="entry name" value="MgTranspt_CorA/ZnTranspt_ZntB"/>
</dbReference>
<dbReference type="SUPFAM" id="SSF144083">
    <property type="entry name" value="Magnesium transport protein CorA, transmembrane region"/>
    <property type="match status" value="1"/>
</dbReference>
<sequence>MQKGTKQSAKEPGLPPGTLSFVGHRRAETVRIQVVDYDGETADTFQLEQVDDCSNLAGRRANGWIHVSGLHRVDIVERLGRCFQVPPLILEDILNTGHRPKADIWEKGVFVVAKFFAMEPEEETLQMEQVSFILGGNFLISFQESDRPIFKPVRKRLATPGSRLRRCGVDYLLYCLIDLVVDHYFVVVETVGDRIEDLEEALFHGEGEDLLDPIHRIRRQCLFLRKAVVPLRDAVGILRREEGPLGSREIQPYLKDLQDHVFQVLDTLENQREMGTALLDVYLSSMSNRMNEVMKVLTIIATIFIPITFIAGVYGMNFQYMPELKWPWAYPAVWLIMIVVAVLMLLFFRKKRWI</sequence>
<dbReference type="InterPro" id="IPR004488">
    <property type="entry name" value="Mg/Co-transport_prot_CorA"/>
</dbReference>
<dbReference type="PANTHER" id="PTHR46494:SF1">
    <property type="entry name" value="CORA FAMILY METAL ION TRANSPORTER (EUROFUNG)"/>
    <property type="match status" value="1"/>
</dbReference>
<dbReference type="GO" id="GO:0050897">
    <property type="term" value="F:cobalt ion binding"/>
    <property type="evidence" value="ECO:0007669"/>
    <property type="project" value="TreeGrafter"/>
</dbReference>
<evidence type="ECO:0000256" key="1">
    <source>
        <dbReference type="ARBA" id="ARBA00004651"/>
    </source>
</evidence>
<evidence type="ECO:0000313" key="11">
    <source>
        <dbReference type="Proteomes" id="UP000192783"/>
    </source>
</evidence>
<name>A0A1W1XKR6_9BACT</name>
<dbReference type="PANTHER" id="PTHR46494">
    <property type="entry name" value="CORA FAMILY METAL ION TRANSPORTER (EUROFUNG)"/>
    <property type="match status" value="1"/>
</dbReference>
<dbReference type="Proteomes" id="UP000192783">
    <property type="component" value="Unassembled WGS sequence"/>
</dbReference>
<keyword evidence="5 8" id="KW-0812">Transmembrane</keyword>
<evidence type="ECO:0000313" key="10">
    <source>
        <dbReference type="EMBL" id="SMC24432.1"/>
    </source>
</evidence>
<comment type="function">
    <text evidence="8">Mediates influx of magnesium ions.</text>
</comment>
<dbReference type="SUPFAM" id="SSF143865">
    <property type="entry name" value="CorA soluble domain-like"/>
    <property type="match status" value="1"/>
</dbReference>
<evidence type="ECO:0000256" key="4">
    <source>
        <dbReference type="ARBA" id="ARBA00022475"/>
    </source>
</evidence>
<reference evidence="10 11" key="1">
    <citation type="submission" date="2017-04" db="EMBL/GenBank/DDBJ databases">
        <authorList>
            <person name="Afonso C.L."/>
            <person name="Miller P.J."/>
            <person name="Scott M.A."/>
            <person name="Spackman E."/>
            <person name="Goraichik I."/>
            <person name="Dimitrov K.M."/>
            <person name="Suarez D.L."/>
            <person name="Swayne D.E."/>
        </authorList>
    </citation>
    <scope>NUCLEOTIDE SEQUENCE [LARGE SCALE GENOMIC DNA]</scope>
    <source>
        <strain evidence="10 11">DSM 13146</strain>
    </source>
</reference>
<keyword evidence="4 8" id="KW-1003">Cell membrane</keyword>
<dbReference type="NCBIfam" id="TIGR00383">
    <property type="entry name" value="corA"/>
    <property type="match status" value="1"/>
</dbReference>
<evidence type="ECO:0000256" key="9">
    <source>
        <dbReference type="SAM" id="MobiDB-lite"/>
    </source>
</evidence>
<keyword evidence="8" id="KW-0460">Magnesium</keyword>
<dbReference type="AlphaFoldDB" id="A0A1W1XKR6"/>
<dbReference type="FunFam" id="1.20.58.340:FF:000012">
    <property type="entry name" value="Magnesium transport protein CorA"/>
    <property type="match status" value="1"/>
</dbReference>
<dbReference type="InterPro" id="IPR045863">
    <property type="entry name" value="CorA_TM1_TM2"/>
</dbReference>
<feature type="region of interest" description="Disordered" evidence="9">
    <location>
        <begin position="1"/>
        <end position="21"/>
    </location>
</feature>
<dbReference type="CDD" id="cd12828">
    <property type="entry name" value="TmCorA-like_1"/>
    <property type="match status" value="1"/>
</dbReference>
<dbReference type="STRING" id="1121390.SAMN02746041_01992"/>
<dbReference type="GO" id="GO:0015087">
    <property type="term" value="F:cobalt ion transmembrane transporter activity"/>
    <property type="evidence" value="ECO:0007669"/>
    <property type="project" value="UniProtKB-UniRule"/>
</dbReference>
<dbReference type="EMBL" id="FWXF01000010">
    <property type="protein sequence ID" value="SMC24432.1"/>
    <property type="molecule type" value="Genomic_DNA"/>
</dbReference>
<keyword evidence="3 8" id="KW-0813">Transport</keyword>
<feature type="transmembrane region" description="Helical" evidence="8">
    <location>
        <begin position="296"/>
        <end position="316"/>
    </location>
</feature>
<evidence type="ECO:0000256" key="7">
    <source>
        <dbReference type="ARBA" id="ARBA00023136"/>
    </source>
</evidence>
<evidence type="ECO:0000256" key="8">
    <source>
        <dbReference type="RuleBase" id="RU362010"/>
    </source>
</evidence>
<dbReference type="OrthoDB" id="9803416at2"/>
<keyword evidence="6 8" id="KW-1133">Transmembrane helix</keyword>